<dbReference type="InterPro" id="IPR050951">
    <property type="entry name" value="Retrovirus_Pol_polyprotein"/>
</dbReference>
<dbReference type="Gene3D" id="3.30.420.10">
    <property type="entry name" value="Ribonuclease H-like superfamily/Ribonuclease H"/>
    <property type="match status" value="1"/>
</dbReference>
<dbReference type="SUPFAM" id="SSF53098">
    <property type="entry name" value="Ribonuclease H-like"/>
    <property type="match status" value="1"/>
</dbReference>
<accession>A0ABM1E5L1</accession>
<dbReference type="PANTHER" id="PTHR37984:SF11">
    <property type="entry name" value="INTEGRASE CATALYTIC DOMAIN-CONTAINING PROTEIN"/>
    <property type="match status" value="1"/>
</dbReference>
<keyword evidence="3" id="KW-1185">Reference proteome</keyword>
<evidence type="ECO:0000313" key="4">
    <source>
        <dbReference type="RefSeq" id="XP_014667482.1"/>
    </source>
</evidence>
<dbReference type="InterPro" id="IPR001584">
    <property type="entry name" value="Integrase_cat-core"/>
</dbReference>
<protein>
    <submittedName>
        <fullName evidence="4">Uncharacterized protein K02A2.6-like</fullName>
    </submittedName>
</protein>
<gene>
    <name evidence="4" type="primary">LOC106809052</name>
</gene>
<evidence type="ECO:0000256" key="1">
    <source>
        <dbReference type="SAM" id="MobiDB-lite"/>
    </source>
</evidence>
<feature type="domain" description="Integrase catalytic" evidence="2">
    <location>
        <begin position="30"/>
        <end position="183"/>
    </location>
</feature>
<dbReference type="InterPro" id="IPR012337">
    <property type="entry name" value="RNaseH-like_sf"/>
</dbReference>
<dbReference type="GeneID" id="106809052"/>
<feature type="region of interest" description="Disordered" evidence="1">
    <location>
        <begin position="308"/>
        <end position="336"/>
    </location>
</feature>
<dbReference type="Pfam" id="PF00665">
    <property type="entry name" value="rve"/>
    <property type="match status" value="1"/>
</dbReference>
<evidence type="ECO:0000313" key="3">
    <source>
        <dbReference type="Proteomes" id="UP000695022"/>
    </source>
</evidence>
<dbReference type="RefSeq" id="XP_014667482.1">
    <property type="nucleotide sequence ID" value="XM_014811996.1"/>
</dbReference>
<name>A0ABM1E5L1_PRICU</name>
<dbReference type="PROSITE" id="PS50994">
    <property type="entry name" value="INTEGRASE"/>
    <property type="match status" value="1"/>
</dbReference>
<proteinExistence type="predicted"/>
<sequence length="336" mass="37697">MDRAAEKYCRSCHGCQLVAHPDEPLGQTTLPDGPWQDVAIDLLGPFPSGHSILVVVDYYSRFYEYDILNSTLAVKIIDSLEEIFSRHGLPITIKSDNGPQFRSEEFLEYCDQNGITALKVTAKWAQANGEVERQNKSLMKRIRIAQAEGLDWKRELRKYVTKYRGIDHHTTGRSPAEFLFNRKVRGKLPDFQADGRIDMEVRDRDAEQKGKAKIYADERRNAQYSGVDVGDKVLVRKEKTNKFSTTFDPVPHTVVSKFGNSLVVEAPNGAQYSRNTTHVRKYVSNASTPIQDDRVEVTASPMLPMIKTGANSGVPDSDVSELVIDPDVQASSEDTS</sequence>
<dbReference type="Proteomes" id="UP000695022">
    <property type="component" value="Unplaced"/>
</dbReference>
<reference evidence="4" key="1">
    <citation type="submission" date="2025-08" db="UniProtKB">
        <authorList>
            <consortium name="RefSeq"/>
        </authorList>
    </citation>
    <scope>IDENTIFICATION</scope>
</reference>
<dbReference type="PANTHER" id="PTHR37984">
    <property type="entry name" value="PROTEIN CBG26694"/>
    <property type="match status" value="1"/>
</dbReference>
<organism evidence="3 4">
    <name type="scientific">Priapulus caudatus</name>
    <name type="common">Priapulid worm</name>
    <dbReference type="NCBI Taxonomy" id="37621"/>
    <lineage>
        <taxon>Eukaryota</taxon>
        <taxon>Metazoa</taxon>
        <taxon>Ecdysozoa</taxon>
        <taxon>Scalidophora</taxon>
        <taxon>Priapulida</taxon>
        <taxon>Priapulimorpha</taxon>
        <taxon>Priapulimorphida</taxon>
        <taxon>Priapulidae</taxon>
        <taxon>Priapulus</taxon>
    </lineage>
</organism>
<dbReference type="InterPro" id="IPR036397">
    <property type="entry name" value="RNaseH_sf"/>
</dbReference>
<evidence type="ECO:0000259" key="2">
    <source>
        <dbReference type="PROSITE" id="PS50994"/>
    </source>
</evidence>